<evidence type="ECO:0000313" key="2">
    <source>
        <dbReference type="EMBL" id="HIV00611.1"/>
    </source>
</evidence>
<keyword evidence="1" id="KW-0472">Membrane</keyword>
<reference evidence="2" key="2">
    <citation type="journal article" date="2021" name="PeerJ">
        <title>Extensive microbial diversity within the chicken gut microbiome revealed by metagenomics and culture.</title>
        <authorList>
            <person name="Gilroy R."/>
            <person name="Ravi A."/>
            <person name="Getino M."/>
            <person name="Pursley I."/>
            <person name="Horton D.L."/>
            <person name="Alikhan N.F."/>
            <person name="Baker D."/>
            <person name="Gharbi K."/>
            <person name="Hall N."/>
            <person name="Watson M."/>
            <person name="Adriaenssens E.M."/>
            <person name="Foster-Nyarko E."/>
            <person name="Jarju S."/>
            <person name="Secka A."/>
            <person name="Antonio M."/>
            <person name="Oren A."/>
            <person name="Chaudhuri R.R."/>
            <person name="La Ragione R."/>
            <person name="Hildebrand F."/>
            <person name="Pallen M.J."/>
        </authorList>
    </citation>
    <scope>NUCLEOTIDE SEQUENCE</scope>
    <source>
        <strain evidence="2">23406</strain>
    </source>
</reference>
<feature type="transmembrane region" description="Helical" evidence="1">
    <location>
        <begin position="287"/>
        <end position="308"/>
    </location>
</feature>
<protein>
    <submittedName>
        <fullName evidence="2">Uncharacterized protein</fullName>
    </submittedName>
</protein>
<gene>
    <name evidence="2" type="ORF">IAB14_05835</name>
</gene>
<name>A0A9D1SYE2_9FIRM</name>
<sequence length="341" mass="37622">MAEKKQDKITWSSRLLSKLTVAPENRSEPAKDKYPGGRFKRFFDIFRSNMQSFVTINLLTLIFAIPVLVLLGLIYGIGMERFSYMLEKIDRTPYLLSGFGFGLSAGTDLAATKITMLMGYRVLFLGLAVCLPILGFGIAGSLYVCTKLVWGESFLCKKDKYGNDVPRIVTEYFRGLKKYWKEPVLIFAVLGVIVAGCSNLIINFVAGIWSGQPSAGEIIGLIAAILIALPALLLTVNLLPTTISYYGMPFGAKLKNSALVTISFFIPTLIILLFAAAPFLLMLISGFVGIILAVAFVTIGFSYIVLLLTNYADRTSELILVPLYEATQRTQSTKKKKKKNN</sequence>
<dbReference type="Proteomes" id="UP000886891">
    <property type="component" value="Unassembled WGS sequence"/>
</dbReference>
<evidence type="ECO:0000256" key="1">
    <source>
        <dbReference type="SAM" id="Phobius"/>
    </source>
</evidence>
<feature type="transmembrane region" description="Helical" evidence="1">
    <location>
        <begin position="218"/>
        <end position="239"/>
    </location>
</feature>
<proteinExistence type="predicted"/>
<keyword evidence="1" id="KW-0812">Transmembrane</keyword>
<accession>A0A9D1SYE2</accession>
<keyword evidence="1" id="KW-1133">Transmembrane helix</keyword>
<feature type="transmembrane region" description="Helical" evidence="1">
    <location>
        <begin position="259"/>
        <end position="281"/>
    </location>
</feature>
<feature type="transmembrane region" description="Helical" evidence="1">
    <location>
        <begin position="53"/>
        <end position="74"/>
    </location>
</feature>
<evidence type="ECO:0000313" key="3">
    <source>
        <dbReference type="Proteomes" id="UP000886891"/>
    </source>
</evidence>
<dbReference type="EMBL" id="DVOH01000044">
    <property type="protein sequence ID" value="HIV00611.1"/>
    <property type="molecule type" value="Genomic_DNA"/>
</dbReference>
<comment type="caution">
    <text evidence="2">The sequence shown here is derived from an EMBL/GenBank/DDBJ whole genome shotgun (WGS) entry which is preliminary data.</text>
</comment>
<organism evidence="2 3">
    <name type="scientific">Candidatus Stercoripulliclostridium merdipullorum</name>
    <dbReference type="NCBI Taxonomy" id="2840952"/>
    <lineage>
        <taxon>Bacteria</taxon>
        <taxon>Bacillati</taxon>
        <taxon>Bacillota</taxon>
        <taxon>Clostridia</taxon>
        <taxon>Eubacteriales</taxon>
        <taxon>Candidatus Stercoripulliclostridium</taxon>
    </lineage>
</organism>
<feature type="transmembrane region" description="Helical" evidence="1">
    <location>
        <begin position="122"/>
        <end position="145"/>
    </location>
</feature>
<reference evidence="2" key="1">
    <citation type="submission" date="2020-10" db="EMBL/GenBank/DDBJ databases">
        <authorList>
            <person name="Gilroy R."/>
        </authorList>
    </citation>
    <scope>NUCLEOTIDE SEQUENCE</scope>
    <source>
        <strain evidence="2">23406</strain>
    </source>
</reference>
<feature type="transmembrane region" description="Helical" evidence="1">
    <location>
        <begin position="184"/>
        <end position="206"/>
    </location>
</feature>
<dbReference type="AlphaFoldDB" id="A0A9D1SYE2"/>